<keyword evidence="5" id="KW-0472">Membrane</keyword>
<dbReference type="Gene3D" id="1.10.12.10">
    <property type="entry name" value="Lyase 2-enoyl-coa Hydratase, Chain A, domain 2"/>
    <property type="match status" value="1"/>
</dbReference>
<dbReference type="InterPro" id="IPR014748">
    <property type="entry name" value="Enoyl-CoA_hydra_C"/>
</dbReference>
<keyword evidence="5" id="KW-1133">Transmembrane helix</keyword>
<evidence type="ECO:0000256" key="5">
    <source>
        <dbReference type="SAM" id="Phobius"/>
    </source>
</evidence>
<feature type="transmembrane region" description="Helical" evidence="5">
    <location>
        <begin position="288"/>
        <end position="311"/>
    </location>
</feature>
<feature type="transmembrane region" description="Helical" evidence="5">
    <location>
        <begin position="149"/>
        <end position="169"/>
    </location>
</feature>
<protein>
    <submittedName>
        <fullName evidence="6">Uncharacterized protein</fullName>
    </submittedName>
</protein>
<feature type="transmembrane region" description="Helical" evidence="5">
    <location>
        <begin position="259"/>
        <end position="276"/>
    </location>
</feature>
<reference evidence="6" key="1">
    <citation type="journal article" date="2023" name="Science">
        <title>Genome structures resolve the early diversification of teleost fishes.</title>
        <authorList>
            <person name="Parey E."/>
            <person name="Louis A."/>
            <person name="Montfort J."/>
            <person name="Bouchez O."/>
            <person name="Roques C."/>
            <person name="Iampietro C."/>
            <person name="Lluch J."/>
            <person name="Castinel A."/>
            <person name="Donnadieu C."/>
            <person name="Desvignes T."/>
            <person name="Floi Bucao C."/>
            <person name="Jouanno E."/>
            <person name="Wen M."/>
            <person name="Mejri S."/>
            <person name="Dirks R."/>
            <person name="Jansen H."/>
            <person name="Henkel C."/>
            <person name="Chen W.J."/>
            <person name="Zahm M."/>
            <person name="Cabau C."/>
            <person name="Klopp C."/>
            <person name="Thompson A.W."/>
            <person name="Robinson-Rechavi M."/>
            <person name="Braasch I."/>
            <person name="Lecointre G."/>
            <person name="Bobe J."/>
            <person name="Postlethwait J.H."/>
            <person name="Berthelot C."/>
            <person name="Roest Crollius H."/>
            <person name="Guiguen Y."/>
        </authorList>
    </citation>
    <scope>NUCLEOTIDE SEQUENCE</scope>
    <source>
        <strain evidence="6">Concon-B</strain>
    </source>
</reference>
<dbReference type="InterPro" id="IPR029045">
    <property type="entry name" value="ClpP/crotonase-like_dom_sf"/>
</dbReference>
<dbReference type="Pfam" id="PF00378">
    <property type="entry name" value="ECH_1"/>
    <property type="match status" value="1"/>
</dbReference>
<dbReference type="Gene3D" id="3.90.226.10">
    <property type="entry name" value="2-enoyl-CoA Hydratase, Chain A, domain 1"/>
    <property type="match status" value="1"/>
</dbReference>
<feature type="region of interest" description="Disordered" evidence="4">
    <location>
        <begin position="1"/>
        <end position="20"/>
    </location>
</feature>
<dbReference type="GO" id="GO:0004165">
    <property type="term" value="F:delta(3)-delta(2)-enoyl-CoA isomerase activity"/>
    <property type="evidence" value="ECO:0007669"/>
    <property type="project" value="TreeGrafter"/>
</dbReference>
<comment type="caution">
    <text evidence="6">The sequence shown here is derived from an EMBL/GenBank/DDBJ whole genome shotgun (WGS) entry which is preliminary data.</text>
</comment>
<feature type="transmembrane region" description="Helical" evidence="5">
    <location>
        <begin position="190"/>
        <end position="217"/>
    </location>
</feature>
<organism evidence="6 7">
    <name type="scientific">Conger conger</name>
    <name type="common">Conger eel</name>
    <name type="synonym">Muraena conger</name>
    <dbReference type="NCBI Taxonomy" id="82655"/>
    <lineage>
        <taxon>Eukaryota</taxon>
        <taxon>Metazoa</taxon>
        <taxon>Chordata</taxon>
        <taxon>Craniata</taxon>
        <taxon>Vertebrata</taxon>
        <taxon>Euteleostomi</taxon>
        <taxon>Actinopterygii</taxon>
        <taxon>Neopterygii</taxon>
        <taxon>Teleostei</taxon>
        <taxon>Anguilliformes</taxon>
        <taxon>Congridae</taxon>
        <taxon>Conger</taxon>
    </lineage>
</organism>
<dbReference type="InterPro" id="IPR001753">
    <property type="entry name" value="Enoyl-CoA_hydra/iso"/>
</dbReference>
<keyword evidence="2" id="KW-0576">Peroxisome</keyword>
<comment type="subcellular location">
    <subcellularLocation>
        <location evidence="1">Peroxisome</location>
    </subcellularLocation>
</comment>
<feature type="transmembrane region" description="Helical" evidence="5">
    <location>
        <begin position="229"/>
        <end position="247"/>
    </location>
</feature>
<dbReference type="PANTHER" id="PTHR43684">
    <property type="match status" value="1"/>
</dbReference>
<dbReference type="AlphaFoldDB" id="A0A9Q1DDX9"/>
<evidence type="ECO:0000256" key="1">
    <source>
        <dbReference type="ARBA" id="ARBA00004275"/>
    </source>
</evidence>
<evidence type="ECO:0000256" key="2">
    <source>
        <dbReference type="ARBA" id="ARBA00023140"/>
    </source>
</evidence>
<feature type="transmembrane region" description="Helical" evidence="5">
    <location>
        <begin position="323"/>
        <end position="341"/>
    </location>
</feature>
<keyword evidence="7" id="KW-1185">Reference proteome</keyword>
<name>A0A9Q1DDX9_CONCO</name>
<dbReference type="PANTHER" id="PTHR43684:SF1">
    <property type="entry name" value="ENOYL-COA DELTA ISOMERASE 2"/>
    <property type="match status" value="1"/>
</dbReference>
<dbReference type="InterPro" id="IPR051053">
    <property type="entry name" value="ECH/Chromodomain_protein"/>
</dbReference>
<evidence type="ECO:0000256" key="4">
    <source>
        <dbReference type="SAM" id="MobiDB-lite"/>
    </source>
</evidence>
<keyword evidence="3" id="KW-0413">Isomerase</keyword>
<feature type="transmembrane region" description="Helical" evidence="5">
    <location>
        <begin position="81"/>
        <end position="103"/>
    </location>
</feature>
<dbReference type="Proteomes" id="UP001152803">
    <property type="component" value="Unassembled WGS sequence"/>
</dbReference>
<dbReference type="CDD" id="cd06558">
    <property type="entry name" value="crotonase-like"/>
    <property type="match status" value="1"/>
</dbReference>
<dbReference type="EMBL" id="JAFJMO010000009">
    <property type="protein sequence ID" value="KAJ8267988.1"/>
    <property type="molecule type" value="Genomic_DNA"/>
</dbReference>
<sequence length="589" mass="65722">MTSQEKRESPNEELTEKHRDKVDTTMGNHSLARIAVIVLSVLVFIIAIAFNALAGRGSKNGPFHQNTGNVSKKYETEITPAGWTFSIWGVIYFWLFSLLTYIVTSLCRRNVYGWMYCQPAVLPYGFYLTWIVNMILNITWLFLWDREQMIAALIVLAVIASTNYLLIFFCCHGLHSYGVWLSKYYRVDLWLFRVLVQNGIGVYATWTTIATLLNFTIVLDYNAGVSKEGAATVSLSLLLIEVIGWFVMENFVLEKHVRYLLTIYPVVILALSGNMAKNYDAAAPSKNAIFTAVLLGLSCALFVIPVINLTYFIQRLINGSGHAAVMSAGIVAGLFETLIVTTEDNITTIRYNRPDKKNAISSTMYHEIVKALELASKDKSAITVVTGTGDYYCSGMDLTNFTKVMAEGSQQAVQNNNLFRDFVRAFIDFPKPLIAVVNGPAVGAAVTVLGLADVVYATERATFHTPFTKLGLCPEGCSTYMFPKIMGPAKANEMLLFGKKLSAREACRLGLVSEVFPDSTFQMEVWTRLKAFAQLPRDSLTQSKQLIRSLEIGKLHAINDNECERVAERMFSDEFLNAVLGFFQAKAKL</sequence>
<dbReference type="SUPFAM" id="SSF52096">
    <property type="entry name" value="ClpP/crotonase"/>
    <property type="match status" value="1"/>
</dbReference>
<proteinExistence type="predicted"/>
<evidence type="ECO:0000313" key="6">
    <source>
        <dbReference type="EMBL" id="KAJ8267988.1"/>
    </source>
</evidence>
<evidence type="ECO:0000313" key="7">
    <source>
        <dbReference type="Proteomes" id="UP001152803"/>
    </source>
</evidence>
<accession>A0A9Q1DDX9</accession>
<feature type="transmembrane region" description="Helical" evidence="5">
    <location>
        <begin position="31"/>
        <end position="54"/>
    </location>
</feature>
<keyword evidence="5" id="KW-0812">Transmembrane</keyword>
<dbReference type="GO" id="GO:0005777">
    <property type="term" value="C:peroxisome"/>
    <property type="evidence" value="ECO:0007669"/>
    <property type="project" value="UniProtKB-SubCell"/>
</dbReference>
<feature type="transmembrane region" description="Helical" evidence="5">
    <location>
        <begin position="124"/>
        <end position="143"/>
    </location>
</feature>
<gene>
    <name evidence="6" type="ORF">COCON_G00131600</name>
</gene>
<dbReference type="GO" id="GO:0005739">
    <property type="term" value="C:mitochondrion"/>
    <property type="evidence" value="ECO:0007669"/>
    <property type="project" value="TreeGrafter"/>
</dbReference>
<dbReference type="FunFam" id="3.90.226.10:FF:000084">
    <property type="entry name" value="Enoyl-CoA delta isomerase 2, mitochondrial"/>
    <property type="match status" value="1"/>
</dbReference>
<dbReference type="OrthoDB" id="5586934at2759"/>
<evidence type="ECO:0000256" key="3">
    <source>
        <dbReference type="ARBA" id="ARBA00023235"/>
    </source>
</evidence>